<protein>
    <recommendedName>
        <fullName evidence="2">Surface-adhesin protein E-like domain-containing protein</fullName>
    </recommendedName>
</protein>
<dbReference type="Proteomes" id="UP000218238">
    <property type="component" value="Unassembled WGS sequence"/>
</dbReference>
<dbReference type="EMBL" id="NTFS01000364">
    <property type="protein sequence ID" value="PAX51613.1"/>
    <property type="molecule type" value="Genomic_DNA"/>
</dbReference>
<keyword evidence="4" id="KW-1185">Reference proteome</keyword>
<gene>
    <name evidence="3" type="ORF">CK510_23885</name>
</gene>
<organism evidence="3 4">
    <name type="scientific">Brunnivagina elsteri CCALA 953</name>
    <dbReference type="NCBI Taxonomy" id="987040"/>
    <lineage>
        <taxon>Bacteria</taxon>
        <taxon>Bacillati</taxon>
        <taxon>Cyanobacteriota</taxon>
        <taxon>Cyanophyceae</taxon>
        <taxon>Nostocales</taxon>
        <taxon>Calotrichaceae</taxon>
        <taxon>Brunnivagina</taxon>
    </lineage>
</organism>
<feature type="chain" id="PRO_5012246062" description="Surface-adhesin protein E-like domain-containing protein" evidence="1">
    <location>
        <begin position="22"/>
        <end position="122"/>
    </location>
</feature>
<evidence type="ECO:0000256" key="1">
    <source>
        <dbReference type="SAM" id="SignalP"/>
    </source>
</evidence>
<sequence length="122" mass="13626">MFKKLTLGALLALSFILPVKAENWVNVANDTDGNANYVDSDSILAHKTIEGRFVYWTMRASPSGYKKAEEVTNCRNRTAGLLKLVSYTKSWHLIDSMRIDDVRMNSVVPGSVGEGIHDYVCQ</sequence>
<reference evidence="3 4" key="1">
    <citation type="submission" date="2017-08" db="EMBL/GenBank/DDBJ databases">
        <title>Draft genome sequence of filamentous cyanobacterium Calothrix elsteri CCALA 953.</title>
        <authorList>
            <person name="Gagunashvili A.N."/>
            <person name="Elster J."/>
            <person name="Andresson O.S."/>
        </authorList>
    </citation>
    <scope>NUCLEOTIDE SEQUENCE [LARGE SCALE GENOMIC DNA]</scope>
    <source>
        <strain evidence="3 4">CCALA 953</strain>
    </source>
</reference>
<accession>A0A2A2TD19</accession>
<feature type="domain" description="Surface-adhesin protein E-like" evidence="2">
    <location>
        <begin position="24"/>
        <end position="122"/>
    </location>
</feature>
<name>A0A2A2TD19_9CYAN</name>
<keyword evidence="1" id="KW-0732">Signal</keyword>
<proteinExistence type="predicted"/>
<dbReference type="InterPro" id="IPR031939">
    <property type="entry name" value="Adhesin_E-like"/>
</dbReference>
<evidence type="ECO:0000313" key="3">
    <source>
        <dbReference type="EMBL" id="PAX51613.1"/>
    </source>
</evidence>
<dbReference type="Pfam" id="PF16747">
    <property type="entry name" value="Adhesin_E"/>
    <property type="match status" value="1"/>
</dbReference>
<evidence type="ECO:0000313" key="4">
    <source>
        <dbReference type="Proteomes" id="UP000218238"/>
    </source>
</evidence>
<comment type="caution">
    <text evidence="3">The sequence shown here is derived from an EMBL/GenBank/DDBJ whole genome shotgun (WGS) entry which is preliminary data.</text>
</comment>
<evidence type="ECO:0000259" key="2">
    <source>
        <dbReference type="Pfam" id="PF16747"/>
    </source>
</evidence>
<feature type="signal peptide" evidence="1">
    <location>
        <begin position="1"/>
        <end position="21"/>
    </location>
</feature>
<dbReference type="AlphaFoldDB" id="A0A2A2TD19"/>